<proteinExistence type="predicted"/>
<dbReference type="AlphaFoldDB" id="A0A0F9FS23"/>
<evidence type="ECO:0000313" key="2">
    <source>
        <dbReference type="EMBL" id="KKL60190.1"/>
    </source>
</evidence>
<reference evidence="2" key="1">
    <citation type="journal article" date="2015" name="Nature">
        <title>Complex archaea that bridge the gap between prokaryotes and eukaryotes.</title>
        <authorList>
            <person name="Spang A."/>
            <person name="Saw J.H."/>
            <person name="Jorgensen S.L."/>
            <person name="Zaremba-Niedzwiedzka K."/>
            <person name="Martijn J."/>
            <person name="Lind A.E."/>
            <person name="van Eijk R."/>
            <person name="Schleper C."/>
            <person name="Guy L."/>
            <person name="Ettema T.J."/>
        </authorList>
    </citation>
    <scope>NUCLEOTIDE SEQUENCE</scope>
</reference>
<comment type="caution">
    <text evidence="2">The sequence shown here is derived from an EMBL/GenBank/DDBJ whole genome shotgun (WGS) entry which is preliminary data.</text>
</comment>
<feature type="domain" description="PD-(D/E)XK endonuclease-like" evidence="1">
    <location>
        <begin position="36"/>
        <end position="238"/>
    </location>
</feature>
<feature type="non-terminal residue" evidence="2">
    <location>
        <position position="1"/>
    </location>
</feature>
<dbReference type="EMBL" id="LAZR01029235">
    <property type="protein sequence ID" value="KKL60190.1"/>
    <property type="molecule type" value="Genomic_DNA"/>
</dbReference>
<dbReference type="Pfam" id="PF12705">
    <property type="entry name" value="PDDEXK_1"/>
    <property type="match status" value="1"/>
</dbReference>
<accession>A0A0F9FS23</accession>
<name>A0A0F9FS23_9ZZZZ</name>
<protein>
    <recommendedName>
        <fullName evidence="1">PD-(D/E)XK endonuclease-like domain-containing protein</fullName>
    </recommendedName>
</protein>
<organism evidence="2">
    <name type="scientific">marine sediment metagenome</name>
    <dbReference type="NCBI Taxonomy" id="412755"/>
    <lineage>
        <taxon>unclassified sequences</taxon>
        <taxon>metagenomes</taxon>
        <taxon>ecological metagenomes</taxon>
    </lineage>
</organism>
<evidence type="ECO:0000259" key="1">
    <source>
        <dbReference type="Pfam" id="PF12705"/>
    </source>
</evidence>
<sequence>EIHLRINKERMYAIDTVDVITRFVPVAKISENMGRKAGRLLHIIIQDTFKKSFDKILFNLVRKKLSKKDAIHYVFKEKLYEISSLLQEFELKYEYTDTLLETYTAQKIIELIEPQLEGLADIAQKLIKLNNKGNYYSVLIDNELTIKEKLEYNIYLHGKIDMISYDNSSITLIELKTGKNEYESHSNQLEIYGELSRKYFPENIKLNLELWYSHPENPIRSPIKPILLTEYENLDYIKSQINLSKNLDRKNINQIERYVNYMGCQFCGQMCSRLEEILNSL</sequence>
<dbReference type="InterPro" id="IPR038726">
    <property type="entry name" value="PDDEXK_AddAB-type"/>
</dbReference>
<gene>
    <name evidence="2" type="ORF">LCGC14_2207810</name>
</gene>